<keyword evidence="3" id="KW-1185">Reference proteome</keyword>
<dbReference type="EMBL" id="JAUEPO010000003">
    <property type="protein sequence ID" value="KAK3327568.1"/>
    <property type="molecule type" value="Genomic_DNA"/>
</dbReference>
<keyword evidence="1" id="KW-0175">Coiled coil</keyword>
<dbReference type="Proteomes" id="UP001286456">
    <property type="component" value="Unassembled WGS sequence"/>
</dbReference>
<proteinExistence type="predicted"/>
<evidence type="ECO:0000313" key="2">
    <source>
        <dbReference type="EMBL" id="KAK3327568.1"/>
    </source>
</evidence>
<evidence type="ECO:0000256" key="1">
    <source>
        <dbReference type="SAM" id="Coils"/>
    </source>
</evidence>
<accession>A0AAE0ILZ9</accession>
<organism evidence="2 3">
    <name type="scientific">Cercophora scortea</name>
    <dbReference type="NCBI Taxonomy" id="314031"/>
    <lineage>
        <taxon>Eukaryota</taxon>
        <taxon>Fungi</taxon>
        <taxon>Dikarya</taxon>
        <taxon>Ascomycota</taxon>
        <taxon>Pezizomycotina</taxon>
        <taxon>Sordariomycetes</taxon>
        <taxon>Sordariomycetidae</taxon>
        <taxon>Sordariales</taxon>
        <taxon>Lasiosphaeriaceae</taxon>
        <taxon>Cercophora</taxon>
    </lineage>
</organism>
<sequence length="347" mass="40726">MRAMASTELVGFIDLTTLDRWPELVMRARESYHNLRIDRMDFGAGRATIGAWIYSFLGQFPSAPIDGSQLRQVMYEIWWDHRENSENMRECIRNRYCEQVADEVISYRMVNLYWYHGSEDMPRMIRLWLNQNPDHLRWLGRNARERKAWDSLACHVPEGDERDLFQEIWHTFFAVQYYENLAHCAINYQLGHDKSGSNTGFFTLVEDYIREIKETDESAFPCLDVNARSAIGYYCFQAKFPKPDAWALLALFSVPPLVRECRRDVKEGCCRDCDRELRVKRDLAIVQADREVRIQMREVEQAKKAALDKLQQEMEDTILPAEDESTVAVTCYMKSCSAHKKNGVHQH</sequence>
<evidence type="ECO:0000313" key="3">
    <source>
        <dbReference type="Proteomes" id="UP001286456"/>
    </source>
</evidence>
<comment type="caution">
    <text evidence="2">The sequence shown here is derived from an EMBL/GenBank/DDBJ whole genome shotgun (WGS) entry which is preliminary data.</text>
</comment>
<reference evidence="2" key="2">
    <citation type="submission" date="2023-06" db="EMBL/GenBank/DDBJ databases">
        <authorList>
            <consortium name="Lawrence Berkeley National Laboratory"/>
            <person name="Haridas S."/>
            <person name="Hensen N."/>
            <person name="Bonometti L."/>
            <person name="Westerberg I."/>
            <person name="Brannstrom I.O."/>
            <person name="Guillou S."/>
            <person name="Cros-Aarteil S."/>
            <person name="Calhoun S."/>
            <person name="Kuo A."/>
            <person name="Mondo S."/>
            <person name="Pangilinan J."/>
            <person name="Riley R."/>
            <person name="Labutti K."/>
            <person name="Andreopoulos B."/>
            <person name="Lipzen A."/>
            <person name="Chen C."/>
            <person name="Yanf M."/>
            <person name="Daum C."/>
            <person name="Ng V."/>
            <person name="Clum A."/>
            <person name="Steindorff A."/>
            <person name="Ohm R."/>
            <person name="Martin F."/>
            <person name="Silar P."/>
            <person name="Natvig D."/>
            <person name="Lalanne C."/>
            <person name="Gautier V."/>
            <person name="Ament-Velasquez S.L."/>
            <person name="Kruys A."/>
            <person name="Hutchinson M.I."/>
            <person name="Powell A.J."/>
            <person name="Barry K."/>
            <person name="Miller A.N."/>
            <person name="Grigoriev I.V."/>
            <person name="Debuchy R."/>
            <person name="Gladieux P."/>
            <person name="Thoren M.H."/>
            <person name="Johannesson H."/>
        </authorList>
    </citation>
    <scope>NUCLEOTIDE SEQUENCE</scope>
    <source>
        <strain evidence="2">SMH4131-1</strain>
    </source>
</reference>
<reference evidence="2" key="1">
    <citation type="journal article" date="2023" name="Mol. Phylogenet. Evol.">
        <title>Genome-scale phylogeny and comparative genomics of the fungal order Sordariales.</title>
        <authorList>
            <person name="Hensen N."/>
            <person name="Bonometti L."/>
            <person name="Westerberg I."/>
            <person name="Brannstrom I.O."/>
            <person name="Guillou S."/>
            <person name="Cros-Aarteil S."/>
            <person name="Calhoun S."/>
            <person name="Haridas S."/>
            <person name="Kuo A."/>
            <person name="Mondo S."/>
            <person name="Pangilinan J."/>
            <person name="Riley R."/>
            <person name="LaButti K."/>
            <person name="Andreopoulos B."/>
            <person name="Lipzen A."/>
            <person name="Chen C."/>
            <person name="Yan M."/>
            <person name="Daum C."/>
            <person name="Ng V."/>
            <person name="Clum A."/>
            <person name="Steindorff A."/>
            <person name="Ohm R.A."/>
            <person name="Martin F."/>
            <person name="Silar P."/>
            <person name="Natvig D.O."/>
            <person name="Lalanne C."/>
            <person name="Gautier V."/>
            <person name="Ament-Velasquez S.L."/>
            <person name="Kruys A."/>
            <person name="Hutchinson M.I."/>
            <person name="Powell A.J."/>
            <person name="Barry K."/>
            <person name="Miller A.N."/>
            <person name="Grigoriev I.V."/>
            <person name="Debuchy R."/>
            <person name="Gladieux P."/>
            <person name="Hiltunen Thoren M."/>
            <person name="Johannesson H."/>
        </authorList>
    </citation>
    <scope>NUCLEOTIDE SEQUENCE</scope>
    <source>
        <strain evidence="2">SMH4131-1</strain>
    </source>
</reference>
<protein>
    <submittedName>
        <fullName evidence="2">Uncharacterized protein</fullName>
    </submittedName>
</protein>
<feature type="coiled-coil region" evidence="1">
    <location>
        <begin position="285"/>
        <end position="316"/>
    </location>
</feature>
<gene>
    <name evidence="2" type="ORF">B0T19DRAFT_400420</name>
</gene>
<dbReference type="AlphaFoldDB" id="A0AAE0ILZ9"/>
<name>A0AAE0ILZ9_9PEZI</name>